<evidence type="ECO:0000313" key="1">
    <source>
        <dbReference type="EMBL" id="VAV90072.1"/>
    </source>
</evidence>
<name>A0A3B0RD74_9ZZZZ</name>
<reference evidence="1" key="1">
    <citation type="submission" date="2018-06" db="EMBL/GenBank/DDBJ databases">
        <authorList>
            <person name="Zhirakovskaya E."/>
        </authorList>
    </citation>
    <scope>NUCLEOTIDE SEQUENCE</scope>
</reference>
<dbReference type="EMBL" id="UOEI01000029">
    <property type="protein sequence ID" value="VAV90072.1"/>
    <property type="molecule type" value="Genomic_DNA"/>
</dbReference>
<accession>A0A3B0RD74</accession>
<protein>
    <submittedName>
        <fullName evidence="1">Uncharacterized protein</fullName>
    </submittedName>
</protein>
<dbReference type="InterPro" id="IPR029021">
    <property type="entry name" value="Prot-tyrosine_phosphatase-like"/>
</dbReference>
<organism evidence="1">
    <name type="scientific">hydrothermal vent metagenome</name>
    <dbReference type="NCBI Taxonomy" id="652676"/>
    <lineage>
        <taxon>unclassified sequences</taxon>
        <taxon>metagenomes</taxon>
        <taxon>ecological metagenomes</taxon>
    </lineage>
</organism>
<dbReference type="AlphaFoldDB" id="A0A3B0RD74"/>
<gene>
    <name evidence="1" type="ORF">MNBD_ACTINO01-231</name>
</gene>
<proteinExistence type="predicted"/>
<dbReference type="Gene3D" id="3.90.190.10">
    <property type="entry name" value="Protein tyrosine phosphatase superfamily"/>
    <property type="match status" value="1"/>
</dbReference>
<sequence>MSKKTTGLEPRAFHWVIKDRLAVSERVGGYGFQHRRVRREEEIIWLQDHGINSVLSLLGSNQNSTAYEFAGLAFSSYPVEPDLEPEKAEQVFAAIAAALAPPDAVVLVHKDTIDDTLAGLLAGYLIYSEMLNDPILATDVIQRILARAIGPEGRRLIPAH</sequence>